<keyword evidence="3" id="KW-1185">Reference proteome</keyword>
<evidence type="ECO:0000259" key="1">
    <source>
        <dbReference type="Pfam" id="PF13403"/>
    </source>
</evidence>
<feature type="domain" description="Hedgehog/Intein (Hint)" evidence="1">
    <location>
        <begin position="106"/>
        <end position="252"/>
    </location>
</feature>
<dbReference type="Pfam" id="PF13403">
    <property type="entry name" value="Hint_2"/>
    <property type="match status" value="1"/>
</dbReference>
<dbReference type="InterPro" id="IPR036844">
    <property type="entry name" value="Hint_dom_sf"/>
</dbReference>
<sequence length="342" mass="36993">MGFPVADTGAVTEDTGVVGGFLSTSGDVDYFVTDDTGQWTAETISGSYGGGLVIDSDGVWTYTALNDHPAIDALDDGDTLTEVFTVTSLNGTTTVTITINGATDPPCFVQGTLIDTPRGPRLIETLELGDVVLTRDAGPQRIRWIGGSKIDILNPDAAEAYQPIRLHAHAFGPGVPERDILVSPMHRVVLSHVDVPLLFGETEVLCAAQHLVNGFTITRENLSNVTYFHMIFDDHQIVKASGVLSESFYPGNVGLDRLGQRQQDELFSLFPDLRSLPESYGRTARMVLRGYEARVMRDRLLPVVDEAVPGQVPVQKVSNLSHDVPSTPGTTRAGRPEFRACV</sequence>
<organism evidence="2 3">
    <name type="scientific">Shimia litoralis</name>
    <dbReference type="NCBI Taxonomy" id="420403"/>
    <lineage>
        <taxon>Bacteria</taxon>
        <taxon>Pseudomonadati</taxon>
        <taxon>Pseudomonadota</taxon>
        <taxon>Alphaproteobacteria</taxon>
        <taxon>Rhodobacterales</taxon>
        <taxon>Roseobacteraceae</taxon>
    </lineage>
</organism>
<reference evidence="2 3" key="1">
    <citation type="submission" date="2019-04" db="EMBL/GenBank/DDBJ databases">
        <title>Genome sequence of Pelagicola litoralis CL-ES2.</title>
        <authorList>
            <person name="Cao J."/>
        </authorList>
    </citation>
    <scope>NUCLEOTIDE SEQUENCE [LARGE SCALE GENOMIC DNA]</scope>
    <source>
        <strain evidence="2 3">CL-ES2</strain>
    </source>
</reference>
<name>A0A4U7N942_9RHOB</name>
<dbReference type="RefSeq" id="WP_138015210.1">
    <property type="nucleotide sequence ID" value="NZ_SULI01000003.1"/>
</dbReference>
<dbReference type="Gene3D" id="2.60.40.10">
    <property type="entry name" value="Immunoglobulins"/>
    <property type="match status" value="1"/>
</dbReference>
<dbReference type="InterPro" id="IPR010221">
    <property type="entry name" value="VCBS_dom"/>
</dbReference>
<evidence type="ECO:0000313" key="2">
    <source>
        <dbReference type="EMBL" id="TKZ21886.1"/>
    </source>
</evidence>
<dbReference type="InterPro" id="IPR028992">
    <property type="entry name" value="Hedgehog/Intein_dom"/>
</dbReference>
<comment type="caution">
    <text evidence="2">The sequence shown here is derived from an EMBL/GenBank/DDBJ whole genome shotgun (WGS) entry which is preliminary data.</text>
</comment>
<accession>A0A4U7N942</accession>
<dbReference type="InterPro" id="IPR013783">
    <property type="entry name" value="Ig-like_fold"/>
</dbReference>
<protein>
    <recommendedName>
        <fullName evidence="1">Hedgehog/Intein (Hint) domain-containing protein</fullName>
    </recommendedName>
</protein>
<dbReference type="SUPFAM" id="SSF51294">
    <property type="entry name" value="Hedgehog/intein (Hint) domain"/>
    <property type="match status" value="1"/>
</dbReference>
<proteinExistence type="predicted"/>
<dbReference type="Proteomes" id="UP000306575">
    <property type="component" value="Unassembled WGS sequence"/>
</dbReference>
<dbReference type="OrthoDB" id="6305173at2"/>
<gene>
    <name evidence="2" type="ORF">FAP39_04615</name>
</gene>
<evidence type="ECO:0000313" key="3">
    <source>
        <dbReference type="Proteomes" id="UP000306575"/>
    </source>
</evidence>
<dbReference type="EMBL" id="SULI01000003">
    <property type="protein sequence ID" value="TKZ21886.1"/>
    <property type="molecule type" value="Genomic_DNA"/>
</dbReference>
<dbReference type="AlphaFoldDB" id="A0A4U7N942"/>
<dbReference type="NCBIfam" id="TIGR01965">
    <property type="entry name" value="VCBS_repeat"/>
    <property type="match status" value="1"/>
</dbReference>